<evidence type="ECO:0000313" key="5">
    <source>
        <dbReference type="Proteomes" id="UP000014760"/>
    </source>
</evidence>
<dbReference type="AlphaFoldDB" id="R7UPZ9"/>
<reference evidence="3 5" key="2">
    <citation type="journal article" date="2013" name="Nature">
        <title>Insights into bilaterian evolution from three spiralian genomes.</title>
        <authorList>
            <person name="Simakov O."/>
            <person name="Marletaz F."/>
            <person name="Cho S.J."/>
            <person name="Edsinger-Gonzales E."/>
            <person name="Havlak P."/>
            <person name="Hellsten U."/>
            <person name="Kuo D.H."/>
            <person name="Larsson T."/>
            <person name="Lv J."/>
            <person name="Arendt D."/>
            <person name="Savage R."/>
            <person name="Osoegawa K."/>
            <person name="de Jong P."/>
            <person name="Grimwood J."/>
            <person name="Chapman J.A."/>
            <person name="Shapiro H."/>
            <person name="Aerts A."/>
            <person name="Otillar R.P."/>
            <person name="Terry A.Y."/>
            <person name="Boore J.L."/>
            <person name="Grigoriev I.V."/>
            <person name="Lindberg D.R."/>
            <person name="Seaver E.C."/>
            <person name="Weisblat D.A."/>
            <person name="Putnam N.H."/>
            <person name="Rokhsar D.S."/>
        </authorList>
    </citation>
    <scope>NUCLEOTIDE SEQUENCE</scope>
    <source>
        <strain evidence="3 5">I ESC-2004</strain>
    </source>
</reference>
<evidence type="ECO:0000256" key="1">
    <source>
        <dbReference type="SAM" id="Coils"/>
    </source>
</evidence>
<dbReference type="EnsemblMetazoa" id="CapteT197827">
    <property type="protein sequence ID" value="CapteP197827"/>
    <property type="gene ID" value="CapteG197827"/>
</dbReference>
<organism evidence="3">
    <name type="scientific">Capitella teleta</name>
    <name type="common">Polychaete worm</name>
    <dbReference type="NCBI Taxonomy" id="283909"/>
    <lineage>
        <taxon>Eukaryota</taxon>
        <taxon>Metazoa</taxon>
        <taxon>Spiralia</taxon>
        <taxon>Lophotrochozoa</taxon>
        <taxon>Annelida</taxon>
        <taxon>Polychaeta</taxon>
        <taxon>Sedentaria</taxon>
        <taxon>Scolecida</taxon>
        <taxon>Capitellidae</taxon>
        <taxon>Capitella</taxon>
    </lineage>
</organism>
<keyword evidence="1" id="KW-0175">Coiled coil</keyword>
<dbReference type="OrthoDB" id="6328165at2759"/>
<reference evidence="4" key="3">
    <citation type="submission" date="2015-06" db="UniProtKB">
        <authorList>
            <consortium name="EnsemblMetazoa"/>
        </authorList>
    </citation>
    <scope>IDENTIFICATION</scope>
</reference>
<reference evidence="5" key="1">
    <citation type="submission" date="2012-12" db="EMBL/GenBank/DDBJ databases">
        <authorList>
            <person name="Hellsten U."/>
            <person name="Grimwood J."/>
            <person name="Chapman J.A."/>
            <person name="Shapiro H."/>
            <person name="Aerts A."/>
            <person name="Otillar R.P."/>
            <person name="Terry A.Y."/>
            <person name="Boore J.L."/>
            <person name="Simakov O."/>
            <person name="Marletaz F."/>
            <person name="Cho S.-J."/>
            <person name="Edsinger-Gonzales E."/>
            <person name="Havlak P."/>
            <person name="Kuo D.-H."/>
            <person name="Larsson T."/>
            <person name="Lv J."/>
            <person name="Arendt D."/>
            <person name="Savage R."/>
            <person name="Osoegawa K."/>
            <person name="de Jong P."/>
            <person name="Lindberg D.R."/>
            <person name="Seaver E.C."/>
            <person name="Weisblat D.A."/>
            <person name="Putnam N.H."/>
            <person name="Grigoriev I.V."/>
            <person name="Rokhsar D.S."/>
        </authorList>
    </citation>
    <scope>NUCLEOTIDE SEQUENCE</scope>
    <source>
        <strain evidence="5">I ESC-2004</strain>
    </source>
</reference>
<dbReference type="Proteomes" id="UP000014760">
    <property type="component" value="Unassembled WGS sequence"/>
</dbReference>
<proteinExistence type="predicted"/>
<dbReference type="HOGENOM" id="CLU_390425_0_0_1"/>
<dbReference type="EMBL" id="AMQN01023052">
    <property type="status" value="NOT_ANNOTATED_CDS"/>
    <property type="molecule type" value="Genomic_DNA"/>
</dbReference>
<feature type="coiled-coil region" evidence="1">
    <location>
        <begin position="37"/>
        <end position="193"/>
    </location>
</feature>
<evidence type="ECO:0000313" key="4">
    <source>
        <dbReference type="EnsemblMetazoa" id="CapteP197827"/>
    </source>
</evidence>
<feature type="region of interest" description="Disordered" evidence="2">
    <location>
        <begin position="616"/>
        <end position="650"/>
    </location>
</feature>
<keyword evidence="5" id="KW-1185">Reference proteome</keyword>
<evidence type="ECO:0000256" key="2">
    <source>
        <dbReference type="SAM" id="MobiDB-lite"/>
    </source>
</evidence>
<sequence>MPKRKRSSEVTQSEFTVGEDVEALWHLDQVWYIARVVRMAKVQKQKVEQQQELVQEENQYHQQQQQEFVQEENQYQQQQQQELVQEENQQQQQQDLVQEENQYQQQQQQQEFVQEENQYHQQQQQELVQEENQYQQQQQQQDLVQEENQQQQQQQEFVQEENQYQQQQQQQEFVQEENQQQQQQQTVQEEENDVNGHEIVSLDEVTPYSAGQRGKQGGKRKLKSCVIEGCLRLSVNVRRHLEQFHSMSKNEARNAFQESKSVGCSRWWSSIRKNCRELQVLRHQTVDHACSGDFRNIVKYSEWSRPDGYLDQLQSRLSNSTVATYLHALTVFVVFLQRSNILFKNGAADATDTFKRWNVSLKKGKQQERVAQVAKVQTVVPRVAANMQAYSASQQYKCGMLVIQSLPKNELVDSTFLQSRNVMMMRILLANGQRSGAVRNLTCEEINAMRGEGGKFIITVQKHKTAHKFACQLVMDLPLKTDLMLWFRARCLFLNKAAGSNFDGAMHLVFCMRDGAQIPSNELARISRNGVGGTVGDMRKAQYHLAKERSPDGVANADFEAMAAHFSHAPSTAKQYYDLTRPTRNALDVSEMINKNMVHEKTIVIGPCRKDGFDRHGLFSDSSSDDEQPPPLSTLHEHSPKQPMIKSTWNKEDGPRMMVEFCSELAAKKMDINAIRCSPFFDYYVKERKFTEKQLTNKLQWLKKSQY</sequence>
<dbReference type="EMBL" id="AMQN01023053">
    <property type="status" value="NOT_ANNOTATED_CDS"/>
    <property type="molecule type" value="Genomic_DNA"/>
</dbReference>
<evidence type="ECO:0000313" key="3">
    <source>
        <dbReference type="EMBL" id="ELU06017.1"/>
    </source>
</evidence>
<protein>
    <submittedName>
        <fullName evidence="3 4">Uncharacterized protein</fullName>
    </submittedName>
</protein>
<name>R7UPZ9_CAPTE</name>
<gene>
    <name evidence="3" type="ORF">CAPTEDRAFT_197827</name>
</gene>
<accession>R7UPZ9</accession>
<dbReference type="EMBL" id="KB300991">
    <property type="protein sequence ID" value="ELU06017.1"/>
    <property type="molecule type" value="Genomic_DNA"/>
</dbReference>